<evidence type="ECO:0000313" key="3">
    <source>
        <dbReference type="Proteomes" id="UP000005396"/>
    </source>
</evidence>
<sequence length="56" mass="6361">MPYAVTLLFCIISTGSSYCWVTSISERRWYNMSTYEALSLMIAFGVLIVMIIGTKK</sequence>
<protein>
    <submittedName>
        <fullName evidence="2">Uncharacterized protein</fullName>
    </submittedName>
</protein>
<dbReference type="PaxDb" id="411902-CLOBOL_05235"/>
<dbReference type="EMBL" id="ABCC02000039">
    <property type="protein sequence ID" value="EDP14692.1"/>
    <property type="molecule type" value="Genomic_DNA"/>
</dbReference>
<gene>
    <name evidence="2" type="ORF">CLOBOL_05235</name>
</gene>
<dbReference type="AlphaFoldDB" id="A8RYV0"/>
<keyword evidence="1" id="KW-0472">Membrane</keyword>
<dbReference type="Pfam" id="PF16935">
    <property type="entry name" value="Hol_Tox"/>
    <property type="match status" value="1"/>
</dbReference>
<keyword evidence="1" id="KW-1133">Transmembrane helix</keyword>
<dbReference type="HOGENOM" id="CLU_3200739_0_0_9"/>
<dbReference type="InterPro" id="IPR031616">
    <property type="entry name" value="BsrE-like"/>
</dbReference>
<dbReference type="Proteomes" id="UP000005396">
    <property type="component" value="Unassembled WGS sequence"/>
</dbReference>
<reference evidence="2 3" key="1">
    <citation type="submission" date="2007-08" db="EMBL/GenBank/DDBJ databases">
        <authorList>
            <person name="Fulton L."/>
            <person name="Clifton S."/>
            <person name="Fulton B."/>
            <person name="Xu J."/>
            <person name="Minx P."/>
            <person name="Pepin K.H."/>
            <person name="Johnson M."/>
            <person name="Thiruvilangam P."/>
            <person name="Bhonagiri V."/>
            <person name="Nash W.E."/>
            <person name="Mardis E.R."/>
            <person name="Wilson R.K."/>
        </authorList>
    </citation>
    <scope>NUCLEOTIDE SEQUENCE [LARGE SCALE GENOMIC DNA]</scope>
    <source>
        <strain evidence="3">ATCC BAA-613 / DSM 15670 / CCUG 46953 / JCM 12243 / WAL 16351</strain>
    </source>
</reference>
<organism evidence="2 3">
    <name type="scientific">Enterocloster bolteae (strain ATCC BAA-613 / DSM 15670 / CCUG 46953 / JCM 12243 / WAL 16351)</name>
    <name type="common">Clostridium bolteae</name>
    <dbReference type="NCBI Taxonomy" id="411902"/>
    <lineage>
        <taxon>Bacteria</taxon>
        <taxon>Bacillati</taxon>
        <taxon>Bacillota</taxon>
        <taxon>Clostridia</taxon>
        <taxon>Lachnospirales</taxon>
        <taxon>Lachnospiraceae</taxon>
        <taxon>Enterocloster</taxon>
    </lineage>
</organism>
<comment type="caution">
    <text evidence="2">The sequence shown here is derived from an EMBL/GenBank/DDBJ whole genome shotgun (WGS) entry which is preliminary data.</text>
</comment>
<evidence type="ECO:0000313" key="2">
    <source>
        <dbReference type="EMBL" id="EDP14692.1"/>
    </source>
</evidence>
<reference evidence="2 3" key="2">
    <citation type="submission" date="2007-09" db="EMBL/GenBank/DDBJ databases">
        <title>Draft genome sequence of Clostridium bolteae (ATCC BAA-613).</title>
        <authorList>
            <person name="Sudarsanam P."/>
            <person name="Ley R."/>
            <person name="Guruge J."/>
            <person name="Turnbaugh P.J."/>
            <person name="Mahowald M."/>
            <person name="Liep D."/>
            <person name="Gordon J."/>
        </authorList>
    </citation>
    <scope>NUCLEOTIDE SEQUENCE [LARGE SCALE GENOMIC DNA]</scope>
    <source>
        <strain evidence="3">ATCC BAA-613 / DSM 15670 / CCUG 46953 / JCM 12243 / WAL 16351</strain>
    </source>
</reference>
<feature type="transmembrane region" description="Helical" evidence="1">
    <location>
        <begin position="35"/>
        <end position="53"/>
    </location>
</feature>
<accession>A8RYV0</accession>
<name>A8RYV0_ENTBW</name>
<evidence type="ECO:0000256" key="1">
    <source>
        <dbReference type="SAM" id="Phobius"/>
    </source>
</evidence>
<proteinExistence type="predicted"/>
<keyword evidence="1" id="KW-0812">Transmembrane</keyword>